<name>A0AAC8VZX0_9PROT</name>
<keyword evidence="1" id="KW-1133">Transmembrane helix</keyword>
<evidence type="ECO:0000256" key="1">
    <source>
        <dbReference type="SAM" id="Phobius"/>
    </source>
</evidence>
<keyword evidence="1" id="KW-0812">Transmembrane</keyword>
<reference evidence="2 3" key="2">
    <citation type="journal article" date="2016" name="Genome Announc.">
        <title>Complete Genome Sequence of a Strain of Azospirillum thiophilum Isolated from a Sulfide Spring.</title>
        <authorList>
            <person name="Fomenkov A."/>
            <person name="Vincze T."/>
            <person name="Grabovich M."/>
            <person name="Anton B.P."/>
            <person name="Dubinina G."/>
            <person name="Orlova M."/>
            <person name="Belousova E."/>
            <person name="Roberts R.J."/>
        </authorList>
    </citation>
    <scope>NUCLEOTIDE SEQUENCE [LARGE SCALE GENOMIC DNA]</scope>
    <source>
        <strain evidence="2 3">BV-S</strain>
    </source>
</reference>
<gene>
    <name evidence="2" type="ORF">AL072_15675</name>
</gene>
<keyword evidence="1" id="KW-0472">Membrane</keyword>
<dbReference type="KEGG" id="ati:AL072_15675"/>
<dbReference type="RefSeq" id="WP_045583254.1">
    <property type="nucleotide sequence ID" value="NZ_CP012402.1"/>
</dbReference>
<keyword evidence="3" id="KW-1185">Reference proteome</keyword>
<evidence type="ECO:0000313" key="3">
    <source>
        <dbReference type="Proteomes" id="UP000069935"/>
    </source>
</evidence>
<dbReference type="AlphaFoldDB" id="A0AAC8VZX0"/>
<feature type="transmembrane region" description="Helical" evidence="1">
    <location>
        <begin position="39"/>
        <end position="57"/>
    </location>
</feature>
<reference evidence="3" key="1">
    <citation type="submission" date="2015-08" db="EMBL/GenBank/DDBJ databases">
        <title>Complete Genome Sequence of Azospirillum thiophilum BV-S.</title>
        <authorList>
            <person name="Fomenkov A."/>
            <person name="Vincze T."/>
            <person name="Grabovich M."/>
            <person name="Dubinina G."/>
            <person name="Orlova M."/>
            <person name="Belousova E."/>
            <person name="Roberts R.J."/>
        </authorList>
    </citation>
    <scope>NUCLEOTIDE SEQUENCE [LARGE SCALE GENOMIC DNA]</scope>
    <source>
        <strain evidence="3">BV-S</strain>
    </source>
</reference>
<dbReference type="EMBL" id="CP012402">
    <property type="protein sequence ID" value="ALG72523.1"/>
    <property type="molecule type" value="Genomic_DNA"/>
</dbReference>
<sequence>MKARASLPLGAIFGFPTAIALVTIAGLVSALLDDGLVDAVSWVALSVPVAVAARSWWKRER</sequence>
<protein>
    <submittedName>
        <fullName evidence="2">Uncharacterized protein</fullName>
    </submittedName>
</protein>
<proteinExistence type="predicted"/>
<feature type="transmembrane region" description="Helical" evidence="1">
    <location>
        <begin position="7"/>
        <end position="27"/>
    </location>
</feature>
<dbReference type="Proteomes" id="UP000069935">
    <property type="component" value="Chromosome 2"/>
</dbReference>
<accession>A0AAC8VZX0</accession>
<organism evidence="2 3">
    <name type="scientific">Azospirillum thiophilum</name>
    <dbReference type="NCBI Taxonomy" id="528244"/>
    <lineage>
        <taxon>Bacteria</taxon>
        <taxon>Pseudomonadati</taxon>
        <taxon>Pseudomonadota</taxon>
        <taxon>Alphaproteobacteria</taxon>
        <taxon>Rhodospirillales</taxon>
        <taxon>Azospirillaceae</taxon>
        <taxon>Azospirillum</taxon>
    </lineage>
</organism>
<evidence type="ECO:0000313" key="2">
    <source>
        <dbReference type="EMBL" id="ALG72523.1"/>
    </source>
</evidence>